<reference evidence="3 4" key="1">
    <citation type="submission" date="2020-03" db="EMBL/GenBank/DDBJ databases">
        <title>Whole genome shotgun sequence of Phytohabitans rumicis NBRC 108638.</title>
        <authorList>
            <person name="Komaki H."/>
            <person name="Tamura T."/>
        </authorList>
    </citation>
    <scope>NUCLEOTIDE SEQUENCE [LARGE SCALE GENOMIC DNA]</scope>
    <source>
        <strain evidence="3 4">NBRC 108638</strain>
    </source>
</reference>
<dbReference type="EMBL" id="BLPG01000001">
    <property type="protein sequence ID" value="GFJ89989.1"/>
    <property type="molecule type" value="Genomic_DNA"/>
</dbReference>
<keyword evidence="2" id="KW-0472">Membrane</keyword>
<comment type="caution">
    <text evidence="3">The sequence shown here is derived from an EMBL/GenBank/DDBJ whole genome shotgun (WGS) entry which is preliminary data.</text>
</comment>
<dbReference type="Proteomes" id="UP000482960">
    <property type="component" value="Unassembled WGS sequence"/>
</dbReference>
<reference evidence="3 4" key="2">
    <citation type="submission" date="2020-03" db="EMBL/GenBank/DDBJ databases">
        <authorList>
            <person name="Ichikawa N."/>
            <person name="Kimura A."/>
            <person name="Kitahashi Y."/>
            <person name="Uohara A."/>
        </authorList>
    </citation>
    <scope>NUCLEOTIDE SEQUENCE [LARGE SCALE GENOMIC DNA]</scope>
    <source>
        <strain evidence="3 4">NBRC 108638</strain>
    </source>
</reference>
<dbReference type="AlphaFoldDB" id="A0A6V8L5U4"/>
<keyword evidence="2" id="KW-1133">Transmembrane helix</keyword>
<evidence type="ECO:0000313" key="4">
    <source>
        <dbReference type="Proteomes" id="UP000482960"/>
    </source>
</evidence>
<feature type="region of interest" description="Disordered" evidence="1">
    <location>
        <begin position="64"/>
        <end position="100"/>
    </location>
</feature>
<keyword evidence="2" id="KW-0812">Transmembrane</keyword>
<accession>A0A6V8L5U4</accession>
<evidence type="ECO:0000256" key="1">
    <source>
        <dbReference type="SAM" id="MobiDB-lite"/>
    </source>
</evidence>
<feature type="compositionally biased region" description="Low complexity" evidence="1">
    <location>
        <begin position="78"/>
        <end position="88"/>
    </location>
</feature>
<name>A0A6V8L5U4_9ACTN</name>
<organism evidence="3 4">
    <name type="scientific">Phytohabitans rumicis</name>
    <dbReference type="NCBI Taxonomy" id="1076125"/>
    <lineage>
        <taxon>Bacteria</taxon>
        <taxon>Bacillati</taxon>
        <taxon>Actinomycetota</taxon>
        <taxon>Actinomycetes</taxon>
        <taxon>Micromonosporales</taxon>
        <taxon>Micromonosporaceae</taxon>
    </lineage>
</organism>
<feature type="transmembrane region" description="Helical" evidence="2">
    <location>
        <begin position="43"/>
        <end position="65"/>
    </location>
</feature>
<gene>
    <name evidence="3" type="ORF">Prum_036310</name>
</gene>
<evidence type="ECO:0000256" key="2">
    <source>
        <dbReference type="SAM" id="Phobius"/>
    </source>
</evidence>
<sequence>MIGEQPDQLGDAFAAFREQVLPEVRPTGIDAVQRTVRRRRRRAAVVVAAVTVVAVALPIVAYAGLTDGDRPPGPTDSPSPSTTGSASPTPSPTPSPSMVDGRITREQLLAAAVDLPDWWPGAIDECTTEDVRLRPSPDGTSAPALLDLRHGDVDGDPAAETVVRLECGGGDETARQVVAFDRDGAGQITALGQVVRNGSGVSDLTEFEIASGKVRVLVVGPDRVRQWRTYSWAGDRFRQTGGPTAFASPSQTTAPPAPAFRLTITATDMVYGPVEADSWRRATTTVTIVNASAATVDYPLVTFPRNSRDEAEHAIWSGCPTMQGRPDRIVCVADPLGPGEQRSIALAFITHEDGPPGPATLRVDAGADSDGTVLPGTGQETTFQVSFS</sequence>
<protein>
    <submittedName>
        <fullName evidence="3">Uncharacterized protein</fullName>
    </submittedName>
</protein>
<dbReference type="RefSeq" id="WP_173077443.1">
    <property type="nucleotide sequence ID" value="NZ_BAABJB010000009.1"/>
</dbReference>
<evidence type="ECO:0000313" key="3">
    <source>
        <dbReference type="EMBL" id="GFJ89989.1"/>
    </source>
</evidence>
<keyword evidence="4" id="KW-1185">Reference proteome</keyword>
<proteinExistence type="predicted"/>